<dbReference type="KEGG" id="vg:40085741"/>
<proteinExistence type="predicted"/>
<sequence>MHVKTRWLRGSELLDHIQKHAVVAEPDPCGLFWRVFEPMIVWKKTYSNTGQVLRQALTQLEIPAGAQFYSAPLLALQASRNRFDEDLKMRCSEAKVLRQWTIIFDPVSPVHFDYLDDSLDVIHFEGPVRAVEPRCLRSTPRTSSRYAPDFKYNTGETVIPTVGFCQVGLQCAAGIHFFVNALDALDY</sequence>
<reference evidence="1 2" key="1">
    <citation type="submission" date="2017-08" db="EMBL/GenBank/DDBJ databases">
        <title>Characterization and complete genome sequence of novel bacteriophage infecting the causal agent of bacterial fruit blotch, Acidovorax citrulli.</title>
        <authorList>
            <person name="Midani A.R."/>
            <person name="Park S.-H."/>
            <person name="Choi T.-J."/>
        </authorList>
    </citation>
    <scope>NUCLEOTIDE SEQUENCE [LARGE SCALE GENOMIC DNA]</scope>
</reference>
<protein>
    <submittedName>
        <fullName evidence="1">Uncharacterized protein</fullName>
    </submittedName>
</protein>
<dbReference type="EMBL" id="KY979132">
    <property type="protein sequence ID" value="ASS33923.1"/>
    <property type="molecule type" value="Genomic_DNA"/>
</dbReference>
<dbReference type="Proteomes" id="UP000224101">
    <property type="component" value="Segment"/>
</dbReference>
<evidence type="ECO:0000313" key="1">
    <source>
        <dbReference type="EMBL" id="ASS33923.1"/>
    </source>
</evidence>
<dbReference type="GeneID" id="40085741"/>
<dbReference type="OrthoDB" id="6202at10239"/>
<name>A0A223AIZ6_9CAUD</name>
<dbReference type="RefSeq" id="YP_009609656.1">
    <property type="nucleotide sequence ID" value="NC_041997.1"/>
</dbReference>
<accession>A0A223AIZ6</accession>
<organism evidence="1 2">
    <name type="scientific">Acidovorax phage ACP17</name>
    <dbReference type="NCBI Taxonomy" id="2010329"/>
    <lineage>
        <taxon>Viruses</taxon>
        <taxon>Duplodnaviria</taxon>
        <taxon>Heunggongvirae</taxon>
        <taxon>Uroviricota</taxon>
        <taxon>Caudoviricetes</taxon>
        <taxon>Busanvirus</taxon>
        <taxon>Busanvirus ACP17</taxon>
    </lineage>
</organism>
<keyword evidence="2" id="KW-1185">Reference proteome</keyword>
<evidence type="ECO:0000313" key="2">
    <source>
        <dbReference type="Proteomes" id="UP000224101"/>
    </source>
</evidence>